<dbReference type="OrthoDB" id="4717569at2"/>
<evidence type="ECO:0000313" key="5">
    <source>
        <dbReference type="EMBL" id="PRX96628.1"/>
    </source>
</evidence>
<dbReference type="GO" id="GO:0070273">
    <property type="term" value="F:phosphatidylinositol-4-phosphate binding"/>
    <property type="evidence" value="ECO:0007669"/>
    <property type="project" value="InterPro"/>
</dbReference>
<dbReference type="GO" id="GO:0005737">
    <property type="term" value="C:cytoplasm"/>
    <property type="evidence" value="ECO:0007669"/>
    <property type="project" value="UniProtKB-ARBA"/>
</dbReference>
<dbReference type="InterPro" id="IPR008628">
    <property type="entry name" value="GPP34-like"/>
</dbReference>
<dbReference type="AlphaFoldDB" id="A0A2T0PYN4"/>
<comment type="caution">
    <text evidence="5">The sequence shown here is derived from an EMBL/GenBank/DDBJ whole genome shotgun (WGS) entry which is preliminary data.</text>
</comment>
<protein>
    <submittedName>
        <fullName evidence="5">Golgi phosphoprotein 3 GPP34</fullName>
    </submittedName>
</protein>
<evidence type="ECO:0000256" key="4">
    <source>
        <dbReference type="ARBA" id="ARBA00023136"/>
    </source>
</evidence>
<sequence length="220" mass="23526">MPSTPDADLTLPQRLYLLSYDLDKDRFDPVSTAYRGQLLCAAALADLTLGGRLSARGGRAERTAAGPPGDPFLAEVLSDISPDRPMHWITGLYHRMGGAEEAVLDGLAARGAVAVDRGRALDLVPTRTVALKRPDRVRLLRDRTREALVAGREAAAVPMADAAVLVIAAEGDVWAALSPQERSAHRPALTALQRRFDAEIPGLRTAIRTAVMATGRGAVY</sequence>
<organism evidence="5 6">
    <name type="scientific">Allonocardiopsis opalescens</name>
    <dbReference type="NCBI Taxonomy" id="1144618"/>
    <lineage>
        <taxon>Bacteria</taxon>
        <taxon>Bacillati</taxon>
        <taxon>Actinomycetota</taxon>
        <taxon>Actinomycetes</taxon>
        <taxon>Streptosporangiales</taxon>
        <taxon>Allonocardiopsis</taxon>
    </lineage>
</organism>
<evidence type="ECO:0000256" key="2">
    <source>
        <dbReference type="ARBA" id="ARBA00023034"/>
    </source>
</evidence>
<dbReference type="Gene3D" id="1.10.3630.10">
    <property type="entry name" value="yeast vps74-n-term truncation variant domain like"/>
    <property type="match status" value="1"/>
</dbReference>
<keyword evidence="6" id="KW-1185">Reference proteome</keyword>
<proteinExistence type="predicted"/>
<evidence type="ECO:0000313" key="6">
    <source>
        <dbReference type="Proteomes" id="UP000237846"/>
    </source>
</evidence>
<keyword evidence="3" id="KW-0446">Lipid-binding</keyword>
<name>A0A2T0PYN4_9ACTN</name>
<evidence type="ECO:0000256" key="3">
    <source>
        <dbReference type="ARBA" id="ARBA00023121"/>
    </source>
</evidence>
<dbReference type="EMBL" id="PVZC01000007">
    <property type="protein sequence ID" value="PRX96628.1"/>
    <property type="molecule type" value="Genomic_DNA"/>
</dbReference>
<dbReference type="RefSeq" id="WP_106249961.1">
    <property type="nucleotide sequence ID" value="NZ_PVZC01000007.1"/>
</dbReference>
<dbReference type="Pfam" id="PF05719">
    <property type="entry name" value="GPP34"/>
    <property type="match status" value="1"/>
</dbReference>
<gene>
    <name evidence="5" type="ORF">CLV72_107151</name>
</gene>
<dbReference type="Proteomes" id="UP000237846">
    <property type="component" value="Unassembled WGS sequence"/>
</dbReference>
<keyword evidence="4" id="KW-0472">Membrane</keyword>
<reference evidence="5 6" key="1">
    <citation type="submission" date="2018-03" db="EMBL/GenBank/DDBJ databases">
        <title>Genomic Encyclopedia of Archaeal and Bacterial Type Strains, Phase II (KMG-II): from individual species to whole genera.</title>
        <authorList>
            <person name="Goeker M."/>
        </authorList>
    </citation>
    <scope>NUCLEOTIDE SEQUENCE [LARGE SCALE GENOMIC DNA]</scope>
    <source>
        <strain evidence="5 6">DSM 45601</strain>
    </source>
</reference>
<keyword evidence="2" id="KW-0333">Golgi apparatus</keyword>
<dbReference type="InterPro" id="IPR038261">
    <property type="entry name" value="GPP34-like_sf"/>
</dbReference>
<dbReference type="GO" id="GO:0012505">
    <property type="term" value="C:endomembrane system"/>
    <property type="evidence" value="ECO:0007669"/>
    <property type="project" value="UniProtKB-ARBA"/>
</dbReference>
<comment type="subcellular location">
    <subcellularLocation>
        <location evidence="1">Golgi apparatus membrane</location>
        <topology evidence="1">Peripheral membrane protein</topology>
        <orientation evidence="1">Cytoplasmic side</orientation>
    </subcellularLocation>
</comment>
<evidence type="ECO:0000256" key="1">
    <source>
        <dbReference type="ARBA" id="ARBA00004255"/>
    </source>
</evidence>
<accession>A0A2T0PYN4</accession>